<dbReference type="AlphaFoldDB" id="A0A136J3G7"/>
<keyword evidence="3" id="KW-1185">Reference proteome</keyword>
<gene>
    <name evidence="2" type="ORF">Micbo1qcDRAFT_203773</name>
</gene>
<organism evidence="2 3">
    <name type="scientific">Microdochium bolleyi</name>
    <dbReference type="NCBI Taxonomy" id="196109"/>
    <lineage>
        <taxon>Eukaryota</taxon>
        <taxon>Fungi</taxon>
        <taxon>Dikarya</taxon>
        <taxon>Ascomycota</taxon>
        <taxon>Pezizomycotina</taxon>
        <taxon>Sordariomycetes</taxon>
        <taxon>Xylariomycetidae</taxon>
        <taxon>Xylariales</taxon>
        <taxon>Microdochiaceae</taxon>
        <taxon>Microdochium</taxon>
    </lineage>
</organism>
<reference evidence="3" key="1">
    <citation type="submission" date="2016-02" db="EMBL/GenBank/DDBJ databases">
        <title>Draft genome sequence of Microdochium bolleyi, a fungal endophyte of beachgrass.</title>
        <authorList>
            <consortium name="DOE Joint Genome Institute"/>
            <person name="David A.S."/>
            <person name="May G."/>
            <person name="Haridas S."/>
            <person name="Lim J."/>
            <person name="Wang M."/>
            <person name="Labutti K."/>
            <person name="Lipzen A."/>
            <person name="Barry K."/>
            <person name="Grigoriev I.V."/>
        </authorList>
    </citation>
    <scope>NUCLEOTIDE SEQUENCE [LARGE SCALE GENOMIC DNA]</scope>
    <source>
        <strain evidence="3">J235TASD1</strain>
    </source>
</reference>
<name>A0A136J3G7_9PEZI</name>
<accession>A0A136J3G7</accession>
<protein>
    <submittedName>
        <fullName evidence="2">Uncharacterized protein</fullName>
    </submittedName>
</protein>
<proteinExistence type="predicted"/>
<dbReference type="Proteomes" id="UP000070501">
    <property type="component" value="Unassembled WGS sequence"/>
</dbReference>
<feature type="signal peptide" evidence="1">
    <location>
        <begin position="1"/>
        <end position="24"/>
    </location>
</feature>
<dbReference type="OrthoDB" id="3769991at2759"/>
<evidence type="ECO:0000313" key="3">
    <source>
        <dbReference type="Proteomes" id="UP000070501"/>
    </source>
</evidence>
<dbReference type="InParanoid" id="A0A136J3G7"/>
<sequence>MRTTFFSTVAALAGTSLLATPAVAQQGTPDGPIKFYARLYHESSTCQPGGRTSAYVDSGSKGCTNITVNGGGSAEVIVGDIGKYFLAGWTGSDCTGTVVLVESNIRSCIDFGGVEIKSWSNDLRFGE</sequence>
<dbReference type="EMBL" id="KQ964249">
    <property type="protein sequence ID" value="KXJ91717.1"/>
    <property type="molecule type" value="Genomic_DNA"/>
</dbReference>
<feature type="chain" id="PRO_5007293468" evidence="1">
    <location>
        <begin position="25"/>
        <end position="127"/>
    </location>
</feature>
<evidence type="ECO:0000313" key="2">
    <source>
        <dbReference type="EMBL" id="KXJ91717.1"/>
    </source>
</evidence>
<evidence type="ECO:0000256" key="1">
    <source>
        <dbReference type="SAM" id="SignalP"/>
    </source>
</evidence>
<keyword evidence="1" id="KW-0732">Signal</keyword>